<evidence type="ECO:0000256" key="8">
    <source>
        <dbReference type="ARBA" id="ARBA00023170"/>
    </source>
</evidence>
<dbReference type="Proteomes" id="UP001279410">
    <property type="component" value="Unassembled WGS sequence"/>
</dbReference>
<dbReference type="SUPFAM" id="SSF53822">
    <property type="entry name" value="Periplasmic binding protein-like I"/>
    <property type="match status" value="1"/>
</dbReference>
<dbReference type="GO" id="GO:0005886">
    <property type="term" value="C:plasma membrane"/>
    <property type="evidence" value="ECO:0007669"/>
    <property type="project" value="UniProtKB-SubCell"/>
</dbReference>
<keyword evidence="5" id="KW-1133">Transmembrane helix</keyword>
<evidence type="ECO:0000256" key="4">
    <source>
        <dbReference type="ARBA" id="ARBA00022729"/>
    </source>
</evidence>
<name>A0AAD3R631_LATJO</name>
<evidence type="ECO:0000313" key="12">
    <source>
        <dbReference type="EMBL" id="GLD56340.1"/>
    </source>
</evidence>
<evidence type="ECO:0000256" key="2">
    <source>
        <dbReference type="ARBA" id="ARBA00022475"/>
    </source>
</evidence>
<dbReference type="Pfam" id="PF01094">
    <property type="entry name" value="ANF_receptor"/>
    <property type="match status" value="1"/>
</dbReference>
<keyword evidence="2" id="KW-1003">Cell membrane</keyword>
<dbReference type="FunFam" id="3.40.50.2300:FF:000016">
    <property type="entry name" value="Taste 1 receptor member 2"/>
    <property type="match status" value="1"/>
</dbReference>
<keyword evidence="7" id="KW-0472">Membrane</keyword>
<dbReference type="GO" id="GO:0004930">
    <property type="term" value="F:G protein-coupled receptor activity"/>
    <property type="evidence" value="ECO:0007669"/>
    <property type="project" value="UniProtKB-KW"/>
</dbReference>
<keyword evidence="8 12" id="KW-0675">Receptor</keyword>
<keyword evidence="9" id="KW-0325">Glycoprotein</keyword>
<evidence type="ECO:0000256" key="1">
    <source>
        <dbReference type="ARBA" id="ARBA00004651"/>
    </source>
</evidence>
<evidence type="ECO:0000256" key="9">
    <source>
        <dbReference type="ARBA" id="ARBA00023180"/>
    </source>
</evidence>
<proteinExistence type="predicted"/>
<dbReference type="EMBL" id="BRZM01000024">
    <property type="protein sequence ID" value="GLD56340.1"/>
    <property type="molecule type" value="Genomic_DNA"/>
</dbReference>
<dbReference type="InterPro" id="IPR000068">
    <property type="entry name" value="GPCR_3_Ca_sens_rcpt-rel"/>
</dbReference>
<evidence type="ECO:0000256" key="7">
    <source>
        <dbReference type="ARBA" id="ARBA00023136"/>
    </source>
</evidence>
<evidence type="ECO:0000256" key="10">
    <source>
        <dbReference type="ARBA" id="ARBA00023224"/>
    </source>
</evidence>
<reference evidence="12" key="1">
    <citation type="submission" date="2022-08" db="EMBL/GenBank/DDBJ databases">
        <title>Genome sequencing of akame (Lates japonicus).</title>
        <authorList>
            <person name="Hashiguchi Y."/>
            <person name="Takahashi H."/>
        </authorList>
    </citation>
    <scope>NUCLEOTIDE SEQUENCE</scope>
    <source>
        <strain evidence="12">Kochi</strain>
    </source>
</reference>
<organism evidence="12 13">
    <name type="scientific">Lates japonicus</name>
    <name type="common">Japanese lates</name>
    <dbReference type="NCBI Taxonomy" id="270547"/>
    <lineage>
        <taxon>Eukaryota</taxon>
        <taxon>Metazoa</taxon>
        <taxon>Chordata</taxon>
        <taxon>Craniata</taxon>
        <taxon>Vertebrata</taxon>
        <taxon>Euteleostomi</taxon>
        <taxon>Actinopterygii</taxon>
        <taxon>Neopterygii</taxon>
        <taxon>Teleostei</taxon>
        <taxon>Neoteleostei</taxon>
        <taxon>Acanthomorphata</taxon>
        <taxon>Carangaria</taxon>
        <taxon>Carangaria incertae sedis</taxon>
        <taxon>Centropomidae</taxon>
        <taxon>Lates</taxon>
    </lineage>
</organism>
<feature type="domain" description="Receptor ligand binding region" evidence="11">
    <location>
        <begin position="35"/>
        <end position="347"/>
    </location>
</feature>
<gene>
    <name evidence="12" type="ORF">AKAME5_000869600</name>
</gene>
<dbReference type="Gene3D" id="3.40.50.2300">
    <property type="match status" value="1"/>
</dbReference>
<keyword evidence="10" id="KW-0807">Transducer</keyword>
<comment type="subcellular location">
    <subcellularLocation>
        <location evidence="1">Cell membrane</location>
        <topology evidence="1">Multi-pass membrane protein</topology>
    </subcellularLocation>
</comment>
<evidence type="ECO:0000313" key="13">
    <source>
        <dbReference type="Proteomes" id="UP001279410"/>
    </source>
</evidence>
<protein>
    <submittedName>
        <fullName evidence="12">G-protein coupled receptor family C group 6 member A-like protein</fullName>
    </submittedName>
</protein>
<dbReference type="InterPro" id="IPR028082">
    <property type="entry name" value="Peripla_BP_I"/>
</dbReference>
<evidence type="ECO:0000256" key="6">
    <source>
        <dbReference type="ARBA" id="ARBA00023040"/>
    </source>
</evidence>
<dbReference type="AlphaFoldDB" id="A0AAD3R631"/>
<evidence type="ECO:0000256" key="5">
    <source>
        <dbReference type="ARBA" id="ARBA00022989"/>
    </source>
</evidence>
<dbReference type="InterPro" id="IPR000337">
    <property type="entry name" value="GPCR_3"/>
</dbReference>
<sequence>MVYYEHTLVGTSSLEDFSLFTQKPIEPQHLDHSPVVRYDIYDTCGDVSLAIRATLELLRDQSDPQCCLLPAKDQSALPEPKISYASTSEQLSKKLKFPTFLRTISSDEHQTKAIAELVRQFNWESVAIVGSDDEYGKYGSDRLGYNFQNMNICIEFTEILPGYFSHNSSEAHKCLTDLLGKIINSSAEAIILFTKTSNVELIMKAAITHRLNRTWIASDTWSTSSGISAMQGIKLAGQVFGFISKRNEVPGFKDYVISMGNGSSNTILQDYLNHHAICSNQSETENSSITCTPTDSQEGSKQCLPSSCLANYIDQDESYNIYLAVQVIVEGLRRLLKCDNQKCERSANFTAFEVQ</sequence>
<dbReference type="PANTHER" id="PTHR24061">
    <property type="entry name" value="CALCIUM-SENSING RECEPTOR-RELATED"/>
    <property type="match status" value="1"/>
</dbReference>
<keyword evidence="4" id="KW-0732">Signal</keyword>
<comment type="caution">
    <text evidence="12">The sequence shown here is derived from an EMBL/GenBank/DDBJ whole genome shotgun (WGS) entry which is preliminary data.</text>
</comment>
<evidence type="ECO:0000256" key="3">
    <source>
        <dbReference type="ARBA" id="ARBA00022692"/>
    </source>
</evidence>
<dbReference type="PANTHER" id="PTHR24061:SF506">
    <property type="entry name" value="G-PROTEIN COUPLED RECEPTOR FAMILY C GROUP 6 MEMBER A-LIKE PRECURSOR"/>
    <property type="match status" value="1"/>
</dbReference>
<evidence type="ECO:0000259" key="11">
    <source>
        <dbReference type="Pfam" id="PF01094"/>
    </source>
</evidence>
<keyword evidence="6" id="KW-0297">G-protein coupled receptor</keyword>
<dbReference type="InterPro" id="IPR001828">
    <property type="entry name" value="ANF_lig-bd_rcpt"/>
</dbReference>
<keyword evidence="3" id="KW-0812">Transmembrane</keyword>
<keyword evidence="13" id="KW-1185">Reference proteome</keyword>
<dbReference type="PRINTS" id="PR00248">
    <property type="entry name" value="GPCRMGR"/>
</dbReference>
<accession>A0AAD3R631</accession>